<dbReference type="eggNOG" id="COG0392">
    <property type="taxonomic scope" value="Bacteria"/>
</dbReference>
<keyword evidence="1" id="KW-0812">Transmembrane</keyword>
<protein>
    <submittedName>
        <fullName evidence="2">Uncharacterized protein</fullName>
    </submittedName>
</protein>
<name>B8DZS5_DICTD</name>
<dbReference type="EnsemblBacteria" id="ACK42008">
    <property type="protein sequence ID" value="ACK42008"/>
    <property type="gene ID" value="Dtur_0724"/>
</dbReference>
<dbReference type="KEGG" id="dtu:Dtur_0724"/>
<accession>B8DZS5</accession>
<dbReference type="InParanoid" id="B8DZS5"/>
<proteinExistence type="predicted"/>
<reference evidence="3" key="1">
    <citation type="journal article" date="2016" name="Front. Microbiol.">
        <title>The complete genome sequence of hyperthermophile Dictyoglomus turgidum DSM 6724 reveals a specialized carbohydrate fermentor.</title>
        <authorList>
            <person name="Brumm P.J."/>
            <person name="Gowda K."/>
            <person name="Robb F.T."/>
            <person name="Mead D.A."/>
        </authorList>
    </citation>
    <scope>NUCLEOTIDE SEQUENCE [LARGE SCALE GENOMIC DNA]</scope>
    <source>
        <strain evidence="3">DSM 6724 / Z-1310</strain>
    </source>
</reference>
<dbReference type="EMBL" id="CP001251">
    <property type="protein sequence ID" value="ACK42008.1"/>
    <property type="molecule type" value="Genomic_DNA"/>
</dbReference>
<sequence>MRNLIINLIKLGLTFLVFLVIFKRVSFPSLIEILQGVKFIYFIPTFLLSLAFTILKIYKWHLLLKIS</sequence>
<dbReference type="HOGENOM" id="CLU_2805556_0_0_0"/>
<keyword evidence="1" id="KW-1133">Transmembrane helix</keyword>
<feature type="transmembrane region" description="Helical" evidence="1">
    <location>
        <begin position="7"/>
        <end position="27"/>
    </location>
</feature>
<evidence type="ECO:0000313" key="3">
    <source>
        <dbReference type="Proteomes" id="UP000007719"/>
    </source>
</evidence>
<keyword evidence="1" id="KW-0472">Membrane</keyword>
<dbReference type="Proteomes" id="UP000007719">
    <property type="component" value="Chromosome"/>
</dbReference>
<dbReference type="AlphaFoldDB" id="B8DZS5"/>
<feature type="transmembrane region" description="Helical" evidence="1">
    <location>
        <begin position="39"/>
        <end position="58"/>
    </location>
</feature>
<organism evidence="2 3">
    <name type="scientific">Dictyoglomus turgidum (strain DSM 6724 / Z-1310)</name>
    <dbReference type="NCBI Taxonomy" id="515635"/>
    <lineage>
        <taxon>Bacteria</taxon>
        <taxon>Pseudomonadati</taxon>
        <taxon>Dictyoglomota</taxon>
        <taxon>Dictyoglomia</taxon>
        <taxon>Dictyoglomales</taxon>
        <taxon>Dictyoglomaceae</taxon>
        <taxon>Dictyoglomus</taxon>
    </lineage>
</organism>
<evidence type="ECO:0000313" key="2">
    <source>
        <dbReference type="EMBL" id="ACK42008.1"/>
    </source>
</evidence>
<gene>
    <name evidence="2" type="ordered locus">Dtur_0724</name>
</gene>
<evidence type="ECO:0000256" key="1">
    <source>
        <dbReference type="SAM" id="Phobius"/>
    </source>
</evidence>
<dbReference type="STRING" id="515635.Dtur_0724"/>
<keyword evidence="3" id="KW-1185">Reference proteome</keyword>